<organism evidence="2">
    <name type="scientific">Ornithinibacillus sp. 4-3</name>
    <dbReference type="NCBI Taxonomy" id="3231488"/>
    <lineage>
        <taxon>Bacteria</taxon>
        <taxon>Bacillati</taxon>
        <taxon>Bacillota</taxon>
        <taxon>Bacilli</taxon>
        <taxon>Bacillales</taxon>
        <taxon>Bacillaceae</taxon>
        <taxon>Ornithinibacillus</taxon>
    </lineage>
</organism>
<dbReference type="AlphaFoldDB" id="A0AB39HN34"/>
<dbReference type="RefSeq" id="WP_368652810.1">
    <property type="nucleotide sequence ID" value="NZ_CP162599.1"/>
</dbReference>
<sequence length="77" mass="8777">MGQYKIVVGTTDRKEVARDHYNLVNKNDINGDIRIYKTDKGELYSVEVGPYSQKKQMLQDLDKIKDLGVINAFITGN</sequence>
<evidence type="ECO:0000313" key="2">
    <source>
        <dbReference type="EMBL" id="XDK32089.1"/>
    </source>
</evidence>
<dbReference type="SUPFAM" id="SSF110997">
    <property type="entry name" value="Sporulation related repeat"/>
    <property type="match status" value="1"/>
</dbReference>
<gene>
    <name evidence="2" type="ORF">AB4Y30_13875</name>
</gene>
<dbReference type="InterPro" id="IPR007730">
    <property type="entry name" value="SPOR-like_dom"/>
</dbReference>
<dbReference type="GO" id="GO:0042834">
    <property type="term" value="F:peptidoglycan binding"/>
    <property type="evidence" value="ECO:0007669"/>
    <property type="project" value="InterPro"/>
</dbReference>
<name>A0AB39HN34_9BACI</name>
<proteinExistence type="predicted"/>
<accession>A0AB39HN34</accession>
<dbReference type="EMBL" id="CP162599">
    <property type="protein sequence ID" value="XDK32089.1"/>
    <property type="molecule type" value="Genomic_DNA"/>
</dbReference>
<dbReference type="Gene3D" id="3.30.70.1070">
    <property type="entry name" value="Sporulation related repeat"/>
    <property type="match status" value="1"/>
</dbReference>
<dbReference type="Pfam" id="PF05036">
    <property type="entry name" value="SPOR"/>
    <property type="match status" value="1"/>
</dbReference>
<evidence type="ECO:0000259" key="1">
    <source>
        <dbReference type="PROSITE" id="PS51724"/>
    </source>
</evidence>
<dbReference type="PROSITE" id="PS51724">
    <property type="entry name" value="SPOR"/>
    <property type="match status" value="1"/>
</dbReference>
<protein>
    <submittedName>
        <fullName evidence="2">SPOR domain-containing protein</fullName>
    </submittedName>
</protein>
<dbReference type="InterPro" id="IPR036680">
    <property type="entry name" value="SPOR-like_sf"/>
</dbReference>
<reference evidence="2" key="1">
    <citation type="submission" date="2024-07" db="EMBL/GenBank/DDBJ databases">
        <title>Halotolerant mesophilic bacterium Ornithinibacillus sp. 4-3, sp. nov., isolated from soil.</title>
        <authorList>
            <person name="Sidarenka A.V."/>
            <person name="Guliayeva D.E."/>
            <person name="Leanovich S.I."/>
            <person name="Hileuskaya K.S."/>
            <person name="Akhremchuk A.E."/>
            <person name="Sikolenko M.A."/>
            <person name="Valentovich L.N."/>
        </authorList>
    </citation>
    <scope>NUCLEOTIDE SEQUENCE</scope>
    <source>
        <strain evidence="2">4-3</strain>
    </source>
</reference>
<feature type="domain" description="SPOR" evidence="1">
    <location>
        <begin position="1"/>
        <end position="77"/>
    </location>
</feature>